<keyword evidence="3" id="KW-1185">Reference proteome</keyword>
<evidence type="ECO:0000256" key="1">
    <source>
        <dbReference type="SAM" id="MobiDB-lite"/>
    </source>
</evidence>
<accession>A0ABQ3SPV9</accession>
<feature type="compositionally biased region" description="Low complexity" evidence="1">
    <location>
        <begin position="85"/>
        <end position="97"/>
    </location>
</feature>
<dbReference type="EMBL" id="BNEC01000005">
    <property type="protein sequence ID" value="GHI70181.1"/>
    <property type="molecule type" value="Genomic_DNA"/>
</dbReference>
<protein>
    <submittedName>
        <fullName evidence="2">Uncharacterized protein</fullName>
    </submittedName>
</protein>
<proteinExistence type="predicted"/>
<reference evidence="3" key="1">
    <citation type="submission" date="2023-07" db="EMBL/GenBank/DDBJ databases">
        <title>Whole genome shotgun sequence of Streptomyces nojiriensis NBRC 13794.</title>
        <authorList>
            <person name="Komaki H."/>
            <person name="Tamura T."/>
        </authorList>
    </citation>
    <scope>NUCLEOTIDE SEQUENCE [LARGE SCALE GENOMIC DNA]</scope>
    <source>
        <strain evidence="3">NBRC 13794</strain>
    </source>
</reference>
<evidence type="ECO:0000313" key="3">
    <source>
        <dbReference type="Proteomes" id="UP000613974"/>
    </source>
</evidence>
<feature type="region of interest" description="Disordered" evidence="1">
    <location>
        <begin position="15"/>
        <end position="40"/>
    </location>
</feature>
<feature type="region of interest" description="Disordered" evidence="1">
    <location>
        <begin position="76"/>
        <end position="97"/>
    </location>
</feature>
<organism evidence="2 3">
    <name type="scientific">Streptomyces nojiriensis</name>
    <dbReference type="NCBI Taxonomy" id="66374"/>
    <lineage>
        <taxon>Bacteria</taxon>
        <taxon>Bacillati</taxon>
        <taxon>Actinomycetota</taxon>
        <taxon>Actinomycetes</taxon>
        <taxon>Kitasatosporales</taxon>
        <taxon>Streptomycetaceae</taxon>
        <taxon>Streptomyces</taxon>
    </lineage>
</organism>
<gene>
    <name evidence="2" type="ORF">Snoj_40990</name>
</gene>
<name>A0ABQ3SPV9_9ACTN</name>
<dbReference type="Proteomes" id="UP000613974">
    <property type="component" value="Unassembled WGS sequence"/>
</dbReference>
<evidence type="ECO:0000313" key="2">
    <source>
        <dbReference type="EMBL" id="GHI70181.1"/>
    </source>
</evidence>
<sequence length="97" mass="9362">MAVRSVSMGSFAQTYAGTAISRPRTPGVRGVGGGAGAGAADRGASRAAAMMAGADAASKAVTRAAYKAFTARGMNVSSGGGRGATRGTLDGRPIVQG</sequence>
<comment type="caution">
    <text evidence="2">The sequence shown here is derived from an EMBL/GenBank/DDBJ whole genome shotgun (WGS) entry which is preliminary data.</text>
</comment>